<organism evidence="2 3">
    <name type="scientific">Auxenochlorella protothecoides</name>
    <name type="common">Green microalga</name>
    <name type="synonym">Chlorella protothecoides</name>
    <dbReference type="NCBI Taxonomy" id="3075"/>
    <lineage>
        <taxon>Eukaryota</taxon>
        <taxon>Viridiplantae</taxon>
        <taxon>Chlorophyta</taxon>
        <taxon>core chlorophytes</taxon>
        <taxon>Trebouxiophyceae</taxon>
        <taxon>Chlorellales</taxon>
        <taxon>Chlorellaceae</taxon>
        <taxon>Auxenochlorella</taxon>
    </lineage>
</organism>
<accession>A0A3M7L0B2</accession>
<evidence type="ECO:0000256" key="1">
    <source>
        <dbReference type="SAM" id="MobiDB-lite"/>
    </source>
</evidence>
<protein>
    <submittedName>
        <fullName evidence="2">Uncharacterized protein</fullName>
    </submittedName>
</protein>
<evidence type="ECO:0000313" key="3">
    <source>
        <dbReference type="Proteomes" id="UP000279271"/>
    </source>
</evidence>
<feature type="region of interest" description="Disordered" evidence="1">
    <location>
        <begin position="1"/>
        <end position="22"/>
    </location>
</feature>
<dbReference type="AlphaFoldDB" id="A0A3M7L0B2"/>
<dbReference type="EMBL" id="QOKY01000172">
    <property type="protein sequence ID" value="RMZ54992.1"/>
    <property type="molecule type" value="Genomic_DNA"/>
</dbReference>
<proteinExistence type="predicted"/>
<evidence type="ECO:0000313" key="2">
    <source>
        <dbReference type="EMBL" id="RMZ54992.1"/>
    </source>
</evidence>
<gene>
    <name evidence="2" type="ORF">APUTEX25_000509</name>
</gene>
<sequence length="73" mass="7916">MNAKLVTQEDGVPSPYPARIPSITRGNRQRYRACIDIEPNQPATSTVAAVATNGAEGCAWERCCRTIGSKPRL</sequence>
<dbReference type="Proteomes" id="UP000279271">
    <property type="component" value="Unassembled WGS sequence"/>
</dbReference>
<reference evidence="3" key="1">
    <citation type="journal article" date="2018" name="Algal Res.">
        <title>Characterization of plant carbon substrate utilization by Auxenochlorella protothecoides.</title>
        <authorList>
            <person name="Vogler B.W."/>
            <person name="Starkenburg S.R."/>
            <person name="Sudasinghe N."/>
            <person name="Schambach J.Y."/>
            <person name="Rollin J.A."/>
            <person name="Pattathil S."/>
            <person name="Barry A.N."/>
        </authorList>
    </citation>
    <scope>NUCLEOTIDE SEQUENCE [LARGE SCALE GENOMIC DNA]</scope>
    <source>
        <strain evidence="3">UTEX 25</strain>
    </source>
</reference>
<comment type="caution">
    <text evidence="2">The sequence shown here is derived from an EMBL/GenBank/DDBJ whole genome shotgun (WGS) entry which is preliminary data.</text>
</comment>
<name>A0A3M7L0B2_AUXPR</name>